<dbReference type="OrthoDB" id="4214675at2759"/>
<evidence type="ECO:0000256" key="1">
    <source>
        <dbReference type="ARBA" id="ARBA00000476"/>
    </source>
</evidence>
<dbReference type="EMBL" id="OV651826">
    <property type="protein sequence ID" value="CAH1103095.1"/>
    <property type="molecule type" value="Genomic_DNA"/>
</dbReference>
<comment type="similarity">
    <text evidence="3 7">Belongs to the hyi family.</text>
</comment>
<dbReference type="PANTHER" id="PTHR43489">
    <property type="entry name" value="ISOMERASE"/>
    <property type="match status" value="1"/>
</dbReference>
<sequence>MIQYSKLIYNLKINILFLELLSILVPSVNCVLLEQDIYRCINMKFCANLAFLFPEKGLLNRYQLAKEAGFKAVETGFPYGLEKDEVVAAKNASGIQQILINIYTGDVSKGELGFAALPGKEKEFRDSIVKTIDFAKGLGAKKIHIMAGKLEGNATDCNDSTYENNLRYAANLLEKENILGLIEPINKYSVPNYYMNSYEKAIAVLKKINSPNLKLMLDIFHLQLIKGNIAHTINELKQYIGHVQIAQAPDRNEPNTNGEINFKYVLETLKREGYDDWIGLEYKPLGDTREGLKWIEELGYTL</sequence>
<evidence type="ECO:0000256" key="8">
    <source>
        <dbReference type="PIRSR" id="PIRSR006241-50"/>
    </source>
</evidence>
<evidence type="ECO:0000256" key="5">
    <source>
        <dbReference type="ARBA" id="ARBA00017985"/>
    </source>
</evidence>
<evidence type="ECO:0000313" key="10">
    <source>
        <dbReference type="EMBL" id="CAH1103095.1"/>
    </source>
</evidence>
<feature type="domain" description="Xylose isomerase-like TIM barrel" evidence="9">
    <location>
        <begin position="63"/>
        <end position="297"/>
    </location>
</feature>
<dbReference type="InterPro" id="IPR026040">
    <property type="entry name" value="HyI-like"/>
</dbReference>
<dbReference type="Gene3D" id="3.20.20.150">
    <property type="entry name" value="Divalent-metal-dependent TIM barrel enzymes"/>
    <property type="match status" value="1"/>
</dbReference>
<dbReference type="GO" id="GO:0046487">
    <property type="term" value="P:glyoxylate metabolic process"/>
    <property type="evidence" value="ECO:0007669"/>
    <property type="project" value="TreeGrafter"/>
</dbReference>
<accession>A0A9P0CNW0</accession>
<proteinExistence type="inferred from homology"/>
<evidence type="ECO:0000256" key="7">
    <source>
        <dbReference type="PIRNR" id="PIRNR006241"/>
    </source>
</evidence>
<evidence type="ECO:0000256" key="6">
    <source>
        <dbReference type="ARBA" id="ARBA00023235"/>
    </source>
</evidence>
<dbReference type="PIRSF" id="PIRSF006241">
    <property type="entry name" value="HyI"/>
    <property type="match status" value="1"/>
</dbReference>
<dbReference type="FunFam" id="3.20.20.150:FF:000007">
    <property type="entry name" value="Hydroxypyruvate isomerase"/>
    <property type="match status" value="1"/>
</dbReference>
<keyword evidence="6 7" id="KW-0413">Isomerase</keyword>
<dbReference type="Pfam" id="PF01261">
    <property type="entry name" value="AP_endonuc_2"/>
    <property type="match status" value="1"/>
</dbReference>
<feature type="active site" description="Proton donor/acceptor" evidence="8">
    <location>
        <position position="183"/>
    </location>
</feature>
<evidence type="ECO:0000256" key="3">
    <source>
        <dbReference type="ARBA" id="ARBA00005962"/>
    </source>
</evidence>
<dbReference type="InterPro" id="IPR050417">
    <property type="entry name" value="Sugar_Epim/Isomerase"/>
</dbReference>
<dbReference type="PANTHER" id="PTHR43489:SF6">
    <property type="entry name" value="HYDROXYPYRUVATE ISOMERASE-RELATED"/>
    <property type="match status" value="1"/>
</dbReference>
<keyword evidence="11" id="KW-1185">Reference proteome</keyword>
<dbReference type="Proteomes" id="UP001153636">
    <property type="component" value="Chromosome 14"/>
</dbReference>
<comment type="function">
    <text evidence="2 7">Catalyzes the reversible isomerization between hydroxypyruvate and 2-hydroxy-3-oxopropanoate (also termed tartronate semialdehyde).</text>
</comment>
<gene>
    <name evidence="10" type="ORF">PSYICH_LOCUS4143</name>
</gene>
<evidence type="ECO:0000256" key="4">
    <source>
        <dbReference type="ARBA" id="ARBA00012570"/>
    </source>
</evidence>
<protein>
    <recommendedName>
        <fullName evidence="5 7">Putative hydroxypyruvate isomerase</fullName>
        <ecNumber evidence="4 7">5.3.1.22</ecNumber>
    </recommendedName>
</protein>
<name>A0A9P0CNW0_9CUCU</name>
<dbReference type="EC" id="5.3.1.22" evidence="4 7"/>
<organism evidence="10 11">
    <name type="scientific">Psylliodes chrysocephalus</name>
    <dbReference type="NCBI Taxonomy" id="3402493"/>
    <lineage>
        <taxon>Eukaryota</taxon>
        <taxon>Metazoa</taxon>
        <taxon>Ecdysozoa</taxon>
        <taxon>Arthropoda</taxon>
        <taxon>Hexapoda</taxon>
        <taxon>Insecta</taxon>
        <taxon>Pterygota</taxon>
        <taxon>Neoptera</taxon>
        <taxon>Endopterygota</taxon>
        <taxon>Coleoptera</taxon>
        <taxon>Polyphaga</taxon>
        <taxon>Cucujiformia</taxon>
        <taxon>Chrysomeloidea</taxon>
        <taxon>Chrysomelidae</taxon>
        <taxon>Galerucinae</taxon>
        <taxon>Alticini</taxon>
        <taxon>Psylliodes</taxon>
    </lineage>
</organism>
<feature type="active site" description="Proton donor/acceptor" evidence="8">
    <location>
        <position position="281"/>
    </location>
</feature>
<evidence type="ECO:0000313" key="11">
    <source>
        <dbReference type="Proteomes" id="UP001153636"/>
    </source>
</evidence>
<dbReference type="AlphaFoldDB" id="A0A9P0CNW0"/>
<comment type="catalytic activity">
    <reaction evidence="1 7">
        <text>3-hydroxypyruvate = 2-hydroxy-3-oxopropanoate</text>
        <dbReference type="Rhea" id="RHEA:11952"/>
        <dbReference type="ChEBI" id="CHEBI:17180"/>
        <dbReference type="ChEBI" id="CHEBI:57978"/>
        <dbReference type="EC" id="5.3.1.22"/>
    </reaction>
</comment>
<dbReference type="InterPro" id="IPR013022">
    <property type="entry name" value="Xyl_isomerase-like_TIM-brl"/>
</dbReference>
<dbReference type="GO" id="GO:0008903">
    <property type="term" value="F:hydroxypyruvate isomerase activity"/>
    <property type="evidence" value="ECO:0007669"/>
    <property type="project" value="UniProtKB-EC"/>
</dbReference>
<dbReference type="SUPFAM" id="SSF51658">
    <property type="entry name" value="Xylose isomerase-like"/>
    <property type="match status" value="1"/>
</dbReference>
<dbReference type="InterPro" id="IPR036237">
    <property type="entry name" value="Xyl_isomerase-like_sf"/>
</dbReference>
<evidence type="ECO:0000256" key="2">
    <source>
        <dbReference type="ARBA" id="ARBA00002968"/>
    </source>
</evidence>
<reference evidence="10" key="1">
    <citation type="submission" date="2022-01" db="EMBL/GenBank/DDBJ databases">
        <authorList>
            <person name="King R."/>
        </authorList>
    </citation>
    <scope>NUCLEOTIDE SEQUENCE</scope>
</reference>
<evidence type="ECO:0000259" key="9">
    <source>
        <dbReference type="Pfam" id="PF01261"/>
    </source>
</evidence>